<name>A0AAD4BLS1_BOLED</name>
<feature type="compositionally biased region" description="Basic and acidic residues" evidence="7">
    <location>
        <begin position="2860"/>
        <end position="2891"/>
    </location>
</feature>
<reference evidence="11" key="2">
    <citation type="journal article" date="2020" name="Nat. Commun.">
        <title>Large-scale genome sequencing of mycorrhizal fungi provides insights into the early evolution of symbiotic traits.</title>
        <authorList>
            <person name="Miyauchi S."/>
            <person name="Kiss E."/>
            <person name="Kuo A."/>
            <person name="Drula E."/>
            <person name="Kohler A."/>
            <person name="Sanchez-Garcia M."/>
            <person name="Morin E."/>
            <person name="Andreopoulos B."/>
            <person name="Barry K.W."/>
            <person name="Bonito G."/>
            <person name="Buee M."/>
            <person name="Carver A."/>
            <person name="Chen C."/>
            <person name="Cichocki N."/>
            <person name="Clum A."/>
            <person name="Culley D."/>
            <person name="Crous P.W."/>
            <person name="Fauchery L."/>
            <person name="Girlanda M."/>
            <person name="Hayes R.D."/>
            <person name="Keri Z."/>
            <person name="LaButti K."/>
            <person name="Lipzen A."/>
            <person name="Lombard V."/>
            <person name="Magnuson J."/>
            <person name="Maillard F."/>
            <person name="Murat C."/>
            <person name="Nolan M."/>
            <person name="Ohm R.A."/>
            <person name="Pangilinan J."/>
            <person name="Pereira M.F."/>
            <person name="Perotto S."/>
            <person name="Peter M."/>
            <person name="Pfister S."/>
            <person name="Riley R."/>
            <person name="Sitrit Y."/>
            <person name="Stielow J.B."/>
            <person name="Szollosi G."/>
            <person name="Zifcakova L."/>
            <person name="Stursova M."/>
            <person name="Spatafora J.W."/>
            <person name="Tedersoo L."/>
            <person name="Vaario L.M."/>
            <person name="Yamada A."/>
            <person name="Yan M."/>
            <person name="Wang P."/>
            <person name="Xu J."/>
            <person name="Bruns T."/>
            <person name="Baldrian P."/>
            <person name="Vilgalys R."/>
            <person name="Dunand C."/>
            <person name="Henrissat B."/>
            <person name="Grigoriev I.V."/>
            <person name="Hibbett D."/>
            <person name="Nagy L.G."/>
            <person name="Martin F.M."/>
        </authorList>
    </citation>
    <scope>NUCLEOTIDE SEQUENCE</scope>
    <source>
        <strain evidence="11">BED1</strain>
    </source>
</reference>
<evidence type="ECO:0000313" key="11">
    <source>
        <dbReference type="EMBL" id="KAF8434562.1"/>
    </source>
</evidence>
<evidence type="ECO:0000256" key="3">
    <source>
        <dbReference type="ARBA" id="ARBA00022670"/>
    </source>
</evidence>
<keyword evidence="4" id="KW-0833">Ubl conjugation pathway</keyword>
<gene>
    <name evidence="11" type="ORF">L210DRAFT_3763066</name>
</gene>
<sequence>MSTNTSMADNDNPNLQTTFAHTSESLEYAVTHVFLPAQLPEADDYTPENSHSLARAVCAAAHAFGTHVLGASEQDQWHRLTKMLDNLHASVPSEDIDGDHAISQLRGMQAGDILAFFIRCQNTAIILTRREDSVLCEAFEVSPSKDAVERTEEPLSRSYPGSAIEIQNEVLDDQDFQLELANFLSRPDIVSSDLLIPLPTHPQYIDILLNSVLQRIGRAANIARVTERVALLKRIRDHVGRPSRWMIKVEVKDVWRRSALWLFIRVTIQMSTNGSPGYASYKRFILFFMCALASDARNTTLSSDLLHLMSSRIPRRLSKLNSSAPDWLSDMALKTCDRLRDILADRWKQLGVRPSPFRNPSQDELTRDTQLSLLNSCEYIQNVLDNAGHESVRTPFHPSHRRRGTIEDFLSSDGSFFDEAYDADPDATLYDVEQSVEHGIDDWFACVTNVDEACAQLGILMDKYMAKAYEDPARRLDPEEISIMLLTAVELYVALDKLVVKEIPMLADYPPGISTAFLEIFLLRKGTSLHRLSRAYQYLSARYSRSRPGWSVLSDEFTEDSFPARFYDQSPHLQQLKARIEEDTMKNIAGRVGSQRGGNNLTHTYDGYREHQRHIPPQQLAENAEISQSLLPSNSLAAKVLAFELQCPACIRIWRSAAPCILNGCYLLTVNNCWLDAEEVHYLLANVPALQPYFATKCQWPPLRVQIHLAYYYSENSGSPMLHYVVQHPHRNDRNGRLSIQIQRAGRSCRHWEFSSNLGYKLGCGGLKKYTESTSHTSNDVLAAQANCPPDLSADEFIVFAHLRSGGSLQWLNILQGLRCRTLNLRCRTVHPLIAHAALQVGPLDPDTGTWIWHQELLDSSFCNTLLDELQSLFADVGAGSIDGVLMNSLSLLLTRVLASSPSEDITERAIALLRSVRRKTFSWVQELSYDLSKAPMNAARGDLLLDVTAACRSLFDVDLATLCKLFRSAEDVDALLSCAFFIHALRPQPEPISDTHYQRLFFRRDSRLSFTLEQILKHTILADPSDYGIDLAVGRIFASHSPGIWRWEQLQHPNTRWLMCETKVTVDQPPRTVHINLLNGALHVDGQSLGGSLHDIRKFREYQKIFHNQGFIVVSSNLPGMKFMTLEHKVHFSMRDDNLVVQAQGSQTSEILELIPSRKLLDDLPQALINGHVHWLNLSTKIIEIRPFKQTWDESSEYWRIDCAFRQYHLYKGCETLVDIRSPTWAMALRCFECLNNVDESFGPPRSNKRDISKDLLVMTSLVPSASISGLSITLPRYGLSFFVNGGGELESCDFKDMVYDENQCIGTLFNLENLLVLRPKIHIAGTLVPEEFIHRRVLMPYGRPTSHASSNRVWINILMQFDQGCLYHTYDVDTELGCLIGNGSLESSLFLASLHAMTNHRQPDPLTGKTGTQAALRLLRSGACRSITKPQRREVTESTWLDFLFSGRTSAQHPQVSAAIKEIRNINYLDWDSFWLEEVSGQEKYNACWIPSGPSLREDNNYSDLNFVCSTTEPGLSTPPFTELSPRPSMKMTLDYLVCNRRAPELLPARIILRRVSLTSQTSAGDFPELDPLFKFCQCSLRTDSTFQQEYLAHLNASAQHVCVESRMTYGVGGENVVEELNEHYAQCRENYLCFLDILKENLGPTSDLHEQALKKSDQWPPITAADLLRYLASTSPIEIPPHWKKCLIRLALVLLDLQRARRLLRFALDGLEDEFSKELENEGCNGWKAEEYPDWLLIQIQGNFLIWRAQAETAMEIMFPRSGKNTVMQVNMGDGKSSVIIPIAAAALADGKQLVRVIVPKALTTQMFDLLVARLGGLTNRPIYYLPFSRTPEYGLQIDDLHKLMSRCMAERGILLAQPEHVVSLKLMGVEEQIREGEFTTDLLTQDQKSTFKHVTAALSLSSGESYVNRMLRLVKQSPSRSSAQHNAQANNGDAHAASGNASEWLKLQKWLYSHARDILDESDEILHARFQLVYTMGPQQHIDGYPDRWTITQRVLRLVKKHVHSLSRYAPDFIEYQNNSPGSFPHVRILRKAPEVGQRLIPLIVEDVMSGKLPNLKFQDVSPPALRDAIRSFISDANVLQVPATAKRVEEYAKCSDQTHLWSGLLLLRGLLASDILLFALTERRWRVDYGPDLTYSEPPRTMLAVPYRAKDMPAPGTQFGHPDLTIILTCMSYYYAGLSKEQLRASFEILLDHDNPTTEYALWIQDCESVPDSLLKLSDINLRSSEQWDKVIFPLFSTNQAAIDFYLSRVVFPKEAKEFPWKISGSSWDLAEEREKLITGFSGTNDGRWLLPMSIAQRDLVHQKGTNARVLAHLLRSENNSYMVVRDSDTPRSTHRLLQMIAEQQPEIRVLLDVGSQILDLSNWKVAKAWLKISNDIIGAIYFNDDDELVVLTRNGKNQPVLSSSYALQLDRCVIYLDHAHIRGTDIKLPIGSRAAVTLGPKVTKDALVQGCMRMRKLGHGHSVMFFAPPEVDHNIRAVVAKTNPDTPVTTVDILCWAIRETWNDIQRRAPYWAQQGMSHKSRYNAWSQFARGGLTLKKLMDAWLQPDLKSLADLYAPCETTHPSSTLSALDPEILQRCKNLGVLSLPKARMDEEQEREVHREREREREVELPPNAEALQHFAHPDVEKFVKTGIVPQLHSGSAFQPVFAILEKSSAATCDADVWSPRILATLDFRETIIKPDSTRGTMDQYLRPVQWILTSKKERNPVLVLLSPFEANYFMPVIGASEYVHLHVYGPRISERMKPSDDLRLYSIPPLPSDWTPPWDLIDQLNVFAGQLYLRDYASYTRLCRFLNVDDTTVRRNLFNIPGSFEEMAITFSGSPLPSVMALLAIRSRGRPFGHTHMGKILQGQSLSRKDFEESASDASDHSHAAYDRQTSRDSDDRIAIPSHSDMECDAQDDHESSVSIQPYKRGLETAGISAGDLEPPQKRLRADQQ</sequence>
<evidence type="ECO:0000259" key="8">
    <source>
        <dbReference type="Pfam" id="PF12340"/>
    </source>
</evidence>
<feature type="domain" description="DUF6606" evidence="10">
    <location>
        <begin position="30"/>
        <end position="292"/>
    </location>
</feature>
<dbReference type="Pfam" id="PF12359">
    <property type="entry name" value="DUF3645"/>
    <property type="match status" value="1"/>
</dbReference>
<dbReference type="SUPFAM" id="SSF52540">
    <property type="entry name" value="P-loop containing nucleoside triphosphate hydrolases"/>
    <property type="match status" value="1"/>
</dbReference>
<feature type="region of interest" description="Disordered" evidence="7">
    <location>
        <begin position="2856"/>
        <end position="2942"/>
    </location>
</feature>
<evidence type="ECO:0000259" key="10">
    <source>
        <dbReference type="Pfam" id="PF20255"/>
    </source>
</evidence>
<dbReference type="Pfam" id="PF20255">
    <property type="entry name" value="DUF6606"/>
    <property type="match status" value="1"/>
</dbReference>
<keyword evidence="5" id="KW-0378">Hydrolase</keyword>
<evidence type="ECO:0000256" key="1">
    <source>
        <dbReference type="ARBA" id="ARBA00000707"/>
    </source>
</evidence>
<feature type="domain" description="DUF3645" evidence="9">
    <location>
        <begin position="2143"/>
        <end position="2174"/>
    </location>
</feature>
<keyword evidence="3" id="KW-0645">Protease</keyword>
<dbReference type="InterPro" id="IPR022099">
    <property type="entry name" value="DUF3638"/>
</dbReference>
<feature type="compositionally biased region" description="Basic and acidic residues" evidence="7">
    <location>
        <begin position="2932"/>
        <end position="2942"/>
    </location>
</feature>
<evidence type="ECO:0000313" key="12">
    <source>
        <dbReference type="Proteomes" id="UP001194468"/>
    </source>
</evidence>
<evidence type="ECO:0000259" key="9">
    <source>
        <dbReference type="Pfam" id="PF12359"/>
    </source>
</evidence>
<protein>
    <recommendedName>
        <fullName evidence="2">ubiquitinyl hydrolase 1</fullName>
        <ecNumber evidence="2">3.4.19.12</ecNumber>
    </recommendedName>
</protein>
<dbReference type="Proteomes" id="UP001194468">
    <property type="component" value="Unassembled WGS sequence"/>
</dbReference>
<keyword evidence="12" id="KW-1185">Reference proteome</keyword>
<comment type="caution">
    <text evidence="11">The sequence shown here is derived from an EMBL/GenBank/DDBJ whole genome shotgun (WGS) entry which is preliminary data.</text>
</comment>
<accession>A0AAD4BLS1</accession>
<organism evidence="11 12">
    <name type="scientific">Boletus edulis BED1</name>
    <dbReference type="NCBI Taxonomy" id="1328754"/>
    <lineage>
        <taxon>Eukaryota</taxon>
        <taxon>Fungi</taxon>
        <taxon>Dikarya</taxon>
        <taxon>Basidiomycota</taxon>
        <taxon>Agaricomycotina</taxon>
        <taxon>Agaricomycetes</taxon>
        <taxon>Agaricomycetidae</taxon>
        <taxon>Boletales</taxon>
        <taxon>Boletineae</taxon>
        <taxon>Boletaceae</taxon>
        <taxon>Boletoideae</taxon>
        <taxon>Boletus</taxon>
    </lineage>
</organism>
<evidence type="ECO:0000256" key="6">
    <source>
        <dbReference type="ARBA" id="ARBA00022807"/>
    </source>
</evidence>
<evidence type="ECO:0000256" key="7">
    <source>
        <dbReference type="SAM" id="MobiDB-lite"/>
    </source>
</evidence>
<dbReference type="EMBL" id="WHUW01000028">
    <property type="protein sequence ID" value="KAF8434562.1"/>
    <property type="molecule type" value="Genomic_DNA"/>
</dbReference>
<evidence type="ECO:0000256" key="4">
    <source>
        <dbReference type="ARBA" id="ARBA00022786"/>
    </source>
</evidence>
<dbReference type="InterPro" id="IPR027417">
    <property type="entry name" value="P-loop_NTPase"/>
</dbReference>
<dbReference type="InterPro" id="IPR051346">
    <property type="entry name" value="OTU_Deubiquitinase"/>
</dbReference>
<evidence type="ECO:0000256" key="5">
    <source>
        <dbReference type="ARBA" id="ARBA00022801"/>
    </source>
</evidence>
<dbReference type="Pfam" id="PF12340">
    <property type="entry name" value="DUF3638"/>
    <property type="match status" value="2"/>
</dbReference>
<dbReference type="GO" id="GO:0006508">
    <property type="term" value="P:proteolysis"/>
    <property type="evidence" value="ECO:0007669"/>
    <property type="project" value="UniProtKB-KW"/>
</dbReference>
<feature type="region of interest" description="Disordered" evidence="7">
    <location>
        <begin position="1921"/>
        <end position="1940"/>
    </location>
</feature>
<dbReference type="EC" id="3.4.19.12" evidence="2"/>
<evidence type="ECO:0000256" key="2">
    <source>
        <dbReference type="ARBA" id="ARBA00012759"/>
    </source>
</evidence>
<dbReference type="PANTHER" id="PTHR13367:SF34">
    <property type="match status" value="1"/>
</dbReference>
<proteinExistence type="predicted"/>
<dbReference type="GO" id="GO:0004843">
    <property type="term" value="F:cysteine-type deubiquitinase activity"/>
    <property type="evidence" value="ECO:0007669"/>
    <property type="project" value="UniProtKB-EC"/>
</dbReference>
<keyword evidence="6" id="KW-0788">Thiol protease</keyword>
<feature type="domain" description="DUF3638" evidence="8">
    <location>
        <begin position="1728"/>
        <end position="1886"/>
    </location>
</feature>
<dbReference type="InterPro" id="IPR046541">
    <property type="entry name" value="DUF6606"/>
</dbReference>
<dbReference type="PANTHER" id="PTHR13367">
    <property type="entry name" value="UBIQUITIN THIOESTERASE"/>
    <property type="match status" value="1"/>
</dbReference>
<reference evidence="11" key="1">
    <citation type="submission" date="2019-10" db="EMBL/GenBank/DDBJ databases">
        <authorList>
            <consortium name="DOE Joint Genome Institute"/>
            <person name="Kuo A."/>
            <person name="Miyauchi S."/>
            <person name="Kiss E."/>
            <person name="Drula E."/>
            <person name="Kohler A."/>
            <person name="Sanchez-Garcia M."/>
            <person name="Andreopoulos B."/>
            <person name="Barry K.W."/>
            <person name="Bonito G."/>
            <person name="Buee M."/>
            <person name="Carver A."/>
            <person name="Chen C."/>
            <person name="Cichocki N."/>
            <person name="Clum A."/>
            <person name="Culley D."/>
            <person name="Crous P.W."/>
            <person name="Fauchery L."/>
            <person name="Girlanda M."/>
            <person name="Hayes R."/>
            <person name="Keri Z."/>
            <person name="LaButti K."/>
            <person name="Lipzen A."/>
            <person name="Lombard V."/>
            <person name="Magnuson J."/>
            <person name="Maillard F."/>
            <person name="Morin E."/>
            <person name="Murat C."/>
            <person name="Nolan M."/>
            <person name="Ohm R."/>
            <person name="Pangilinan J."/>
            <person name="Pereira M."/>
            <person name="Perotto S."/>
            <person name="Peter M."/>
            <person name="Riley R."/>
            <person name="Sitrit Y."/>
            <person name="Stielow B."/>
            <person name="Szollosi G."/>
            <person name="Zifcakova L."/>
            <person name="Stursova M."/>
            <person name="Spatafora J.W."/>
            <person name="Tedersoo L."/>
            <person name="Vaario L.-M."/>
            <person name="Yamada A."/>
            <person name="Yan M."/>
            <person name="Wang P."/>
            <person name="Xu J."/>
            <person name="Bruns T."/>
            <person name="Baldrian P."/>
            <person name="Vilgalys R."/>
            <person name="Henrissat B."/>
            <person name="Grigoriev I.V."/>
            <person name="Hibbett D."/>
            <person name="Nagy L.G."/>
            <person name="Martin F.M."/>
        </authorList>
    </citation>
    <scope>NUCLEOTIDE SEQUENCE</scope>
    <source>
        <strain evidence="11">BED1</strain>
    </source>
</reference>
<feature type="domain" description="DUF3638" evidence="8">
    <location>
        <begin position="1942"/>
        <end position="2010"/>
    </location>
</feature>
<comment type="catalytic activity">
    <reaction evidence="1">
        <text>Thiol-dependent hydrolysis of ester, thioester, amide, peptide and isopeptide bonds formed by the C-terminal Gly of ubiquitin (a 76-residue protein attached to proteins as an intracellular targeting signal).</text>
        <dbReference type="EC" id="3.4.19.12"/>
    </reaction>
</comment>
<dbReference type="InterPro" id="IPR022105">
    <property type="entry name" value="DUF3645"/>
</dbReference>
<feature type="compositionally biased region" description="Polar residues" evidence="7">
    <location>
        <begin position="1921"/>
        <end position="1935"/>
    </location>
</feature>